<evidence type="ECO:0000259" key="1">
    <source>
        <dbReference type="Pfam" id="PF00903"/>
    </source>
</evidence>
<dbReference type="OrthoDB" id="9795306at2"/>
<dbReference type="Proteomes" id="UP000321479">
    <property type="component" value="Chromosome"/>
</dbReference>
<dbReference type="Gene3D" id="3.10.180.10">
    <property type="entry name" value="2,3-Dihydroxybiphenyl 1,2-Dioxygenase, domain 1"/>
    <property type="match status" value="1"/>
</dbReference>
<dbReference type="AlphaFoldDB" id="A0A5B8V2Z9"/>
<keyword evidence="3" id="KW-1185">Reference proteome</keyword>
<feature type="domain" description="Glyoxalase/fosfomycin resistance/dioxygenase" evidence="1">
    <location>
        <begin position="10"/>
        <end position="131"/>
    </location>
</feature>
<proteinExistence type="predicted"/>
<dbReference type="InterPro" id="IPR004360">
    <property type="entry name" value="Glyas_Fos-R_dOase_dom"/>
</dbReference>
<dbReference type="InterPro" id="IPR028973">
    <property type="entry name" value="PhnB-like"/>
</dbReference>
<dbReference type="InterPro" id="IPR029068">
    <property type="entry name" value="Glyas_Bleomycin-R_OHBP_Dase"/>
</dbReference>
<dbReference type="EMBL" id="CP042436">
    <property type="protein sequence ID" value="QEC64926.1"/>
    <property type="molecule type" value="Genomic_DNA"/>
</dbReference>
<protein>
    <submittedName>
        <fullName evidence="2">VOC family protein</fullName>
    </submittedName>
</protein>
<evidence type="ECO:0000313" key="2">
    <source>
        <dbReference type="EMBL" id="QEC64926.1"/>
    </source>
</evidence>
<dbReference type="RefSeq" id="WP_147033759.1">
    <property type="nucleotide sequence ID" value="NZ_CP042436.1"/>
</dbReference>
<organism evidence="2 3">
    <name type="scientific">Mucilaginibacter ginsenosidivorans</name>
    <dbReference type="NCBI Taxonomy" id="398053"/>
    <lineage>
        <taxon>Bacteria</taxon>
        <taxon>Pseudomonadati</taxon>
        <taxon>Bacteroidota</taxon>
        <taxon>Sphingobacteriia</taxon>
        <taxon>Sphingobacteriales</taxon>
        <taxon>Sphingobacteriaceae</taxon>
        <taxon>Mucilaginibacter</taxon>
    </lineage>
</organism>
<dbReference type="PANTHER" id="PTHR33990:SF1">
    <property type="entry name" value="PROTEIN YJDN"/>
    <property type="match status" value="1"/>
</dbReference>
<dbReference type="PANTHER" id="PTHR33990">
    <property type="entry name" value="PROTEIN YJDN-RELATED"/>
    <property type="match status" value="1"/>
</dbReference>
<dbReference type="SUPFAM" id="SSF54593">
    <property type="entry name" value="Glyoxalase/Bleomycin resistance protein/Dihydroxybiphenyl dioxygenase"/>
    <property type="match status" value="1"/>
</dbReference>
<gene>
    <name evidence="2" type="ORF">FRZ54_20925</name>
</gene>
<evidence type="ECO:0000313" key="3">
    <source>
        <dbReference type="Proteomes" id="UP000321479"/>
    </source>
</evidence>
<sequence length="139" mass="15350">MTTLNPYINFNGNCREAMQFYQHCLGGELSIQTVKGSVIEDQCPPSMKNKILHATLLNGAVFIMASDMTGPGGFANGSSIAISVNCSSENEINTFYNRFAEGGKILDPLKTQFWGGMFGVVADKFGVRWMFNYNKNEEN</sequence>
<dbReference type="KEGG" id="mgin:FRZ54_20925"/>
<dbReference type="Pfam" id="PF00903">
    <property type="entry name" value="Glyoxalase"/>
    <property type="match status" value="1"/>
</dbReference>
<reference evidence="2 3" key="1">
    <citation type="journal article" date="2017" name="Curr. Microbiol.">
        <title>Mucilaginibacter ginsenosidivorans sp. nov., Isolated from Soil of Ginseng Field.</title>
        <authorList>
            <person name="Kim M.M."/>
            <person name="Siddiqi M.Z."/>
            <person name="Im W.T."/>
        </authorList>
    </citation>
    <scope>NUCLEOTIDE SEQUENCE [LARGE SCALE GENOMIC DNA]</scope>
    <source>
        <strain evidence="2 3">Gsoil 3017</strain>
    </source>
</reference>
<dbReference type="CDD" id="cd06588">
    <property type="entry name" value="PhnB_like"/>
    <property type="match status" value="1"/>
</dbReference>
<name>A0A5B8V2Z9_9SPHI</name>
<accession>A0A5B8V2Z9</accession>